<proteinExistence type="predicted"/>
<evidence type="ECO:0000313" key="2">
    <source>
        <dbReference type="Ensembl" id="ENSCCAP00000002325.1"/>
    </source>
</evidence>
<keyword evidence="3" id="KW-1185">Reference proteome</keyword>
<dbReference type="AlphaFoldDB" id="A0A2K5PFC1"/>
<sequence length="595" mass="67018">WLPEGKLFSNVRIEKIISKFLKESILKKVFHSQQMRWEGSDNQKGDPSYTFPGTRKKAEAEGAPGPRGGALGEDAGEDTWACGAAGILRKQRRSYDKMGRRNENCGSSLRVSNISQENLSHWNLDSEVPVPENRSLPAGRINYLEIPVDQLMLEPNLSVHTQKSIQNSKQGIFQLWNCPLDEGSTIQNREFKKSSVETGFNVTNNPVRVFTPSHSLTSASVDKQVGPYPGLPGPLGVCWSYADGDFFKNRNEIHISSCSTIGNNDGEILPAPNWNLKHENSSVEENLTDESDLSENEKANDTLLSYFKKMDLNLKPETIENVEESFTEEPNEVFPYPDFLPPPFSTLDLHNLALSKSDSWKATVEPAESSLEHLITRLLELERLQHTTIQKERPRLQTTLCTPAVTERPFSSKVTPKVRQPKPCDSLSLQMPCVDKSQEKRNNNSGSCKLEQNSLKWNWSNAGKHRWHSRPSSLKSSSTTKQLIATYDDKNPKSSVLNPCQELSSKPTAGQTTQSLVKMVSTRCLPSRSPMPVSPILLSFPENQKEIKAPKRNFGTKKKLYRQNIVLNRPFYIQKLNCLSPSFIAKDMRSPTYQK</sequence>
<dbReference type="Proteomes" id="UP000233040">
    <property type="component" value="Unassembled WGS sequence"/>
</dbReference>
<dbReference type="GeneTree" id="ENSGT00940000154543"/>
<organism evidence="2 3">
    <name type="scientific">Cebus imitator</name>
    <name type="common">Panamanian white-faced capuchin</name>
    <name type="synonym">Cebus capucinus imitator</name>
    <dbReference type="NCBI Taxonomy" id="2715852"/>
    <lineage>
        <taxon>Eukaryota</taxon>
        <taxon>Metazoa</taxon>
        <taxon>Chordata</taxon>
        <taxon>Craniata</taxon>
        <taxon>Vertebrata</taxon>
        <taxon>Euteleostomi</taxon>
        <taxon>Mammalia</taxon>
        <taxon>Eutheria</taxon>
        <taxon>Euarchontoglires</taxon>
        <taxon>Primates</taxon>
        <taxon>Haplorrhini</taxon>
        <taxon>Platyrrhini</taxon>
        <taxon>Cebidae</taxon>
        <taxon>Cebinae</taxon>
        <taxon>Cebus</taxon>
    </lineage>
</organism>
<feature type="region of interest" description="Disordered" evidence="1">
    <location>
        <begin position="35"/>
        <end position="75"/>
    </location>
</feature>
<protein>
    <submittedName>
        <fullName evidence="2">Family with sequence similarity 217 member A</fullName>
    </submittedName>
</protein>
<dbReference type="OMA" id="CSAVENN"/>
<reference evidence="2" key="1">
    <citation type="submission" date="2025-08" db="UniProtKB">
        <authorList>
            <consortium name="Ensembl"/>
        </authorList>
    </citation>
    <scope>IDENTIFICATION</scope>
</reference>
<dbReference type="Pfam" id="PF15344">
    <property type="entry name" value="FAM217"/>
    <property type="match status" value="1"/>
</dbReference>
<dbReference type="InterPro" id="IPR029266">
    <property type="entry name" value="FAM217"/>
</dbReference>
<evidence type="ECO:0000313" key="3">
    <source>
        <dbReference type="Proteomes" id="UP000233040"/>
    </source>
</evidence>
<dbReference type="Ensembl" id="ENSCCAT00000015235.1">
    <property type="protein sequence ID" value="ENSCCAP00000002325.1"/>
    <property type="gene ID" value="ENSCCAG00000014228.1"/>
</dbReference>
<name>A0A2K5PFC1_CEBIM</name>
<accession>A0A2K5PFC1</accession>
<reference evidence="2" key="2">
    <citation type="submission" date="2025-09" db="UniProtKB">
        <authorList>
            <consortium name="Ensembl"/>
        </authorList>
    </citation>
    <scope>IDENTIFICATION</scope>
</reference>
<gene>
    <name evidence="2" type="primary">FAM217A</name>
</gene>
<evidence type="ECO:0000256" key="1">
    <source>
        <dbReference type="SAM" id="MobiDB-lite"/>
    </source>
</evidence>
<dbReference type="PANTHER" id="PTHR22145:SF4">
    <property type="entry name" value="PROTEIN FAM217A"/>
    <property type="match status" value="1"/>
</dbReference>
<dbReference type="PANTHER" id="PTHR22145">
    <property type="entry name" value="SI:CH211-266K22.6"/>
    <property type="match status" value="1"/>
</dbReference>